<feature type="region of interest" description="Disordered" evidence="1">
    <location>
        <begin position="63"/>
        <end position="103"/>
    </location>
</feature>
<evidence type="ECO:0000256" key="1">
    <source>
        <dbReference type="SAM" id="MobiDB-lite"/>
    </source>
</evidence>
<dbReference type="EMBL" id="BCMM01000029">
    <property type="protein sequence ID" value="GAQ65314.1"/>
    <property type="molecule type" value="Genomic_DNA"/>
</dbReference>
<comment type="caution">
    <text evidence="2">The sequence shown here is derived from an EMBL/GenBank/DDBJ whole genome shotgun (WGS) entry which is preliminary data.</text>
</comment>
<reference evidence="3" key="1">
    <citation type="submission" date="2015-11" db="EMBL/GenBank/DDBJ databases">
        <authorList>
            <consortium name="Cross-ministerial Strategic Innovation Promotion Program (SIP) consortium"/>
            <person name="Tomihama T."/>
            <person name="Ikenaga M."/>
            <person name="Sakai M."/>
            <person name="Okubo T."/>
            <person name="Ikeda S."/>
        </authorList>
    </citation>
    <scope>NUCLEOTIDE SEQUENCE [LARGE SCALE GENOMIC DNA]</scope>
    <source>
        <strain evidence="3">S58</strain>
    </source>
</reference>
<reference evidence="2 3" key="2">
    <citation type="journal article" date="2016" name="Genome Announc.">
        <title>Draft Genome Sequences of Streptomyces scabiei S58, Streptomyces turgidiscabies T45, and Streptomyces acidiscabies a10, the Pathogens of Potato Common Scab, Isolated in Japan.</title>
        <authorList>
            <person name="Tomihama T."/>
            <person name="Nishi Y."/>
            <person name="Sakai M."/>
            <person name="Ikenaga M."/>
            <person name="Okubo T."/>
            <person name="Ikeda S."/>
        </authorList>
    </citation>
    <scope>NUCLEOTIDE SEQUENCE [LARGE SCALE GENOMIC DNA]</scope>
    <source>
        <strain evidence="2 3">S58</strain>
    </source>
</reference>
<gene>
    <name evidence="2" type="ORF">SsS58_05723</name>
</gene>
<dbReference type="Proteomes" id="UP000067448">
    <property type="component" value="Unassembled WGS sequence"/>
</dbReference>
<evidence type="ECO:0000313" key="3">
    <source>
        <dbReference type="Proteomes" id="UP000067448"/>
    </source>
</evidence>
<sequence>MNWRGRPLTSHDVIVNSIAATTTRTGLTVHAELDPGTYDTGVKVTDRDIDALPMHRHRFHGEWNYTLHPPSRDPTNATTTPRPHDQPTARPRSPAPGACATRN</sequence>
<dbReference type="InterPro" id="IPR011518">
    <property type="entry name" value="Transposase_36"/>
</dbReference>
<organism evidence="2 3">
    <name type="scientific">Streptomyces scabiei</name>
    <dbReference type="NCBI Taxonomy" id="1930"/>
    <lineage>
        <taxon>Bacteria</taxon>
        <taxon>Bacillati</taxon>
        <taxon>Actinomycetota</taxon>
        <taxon>Actinomycetes</taxon>
        <taxon>Kitasatosporales</taxon>
        <taxon>Streptomycetaceae</taxon>
        <taxon>Streptomyces</taxon>
    </lineage>
</organism>
<name>A0A100JTD7_STRSC</name>
<proteinExistence type="predicted"/>
<reference evidence="3" key="3">
    <citation type="submission" date="2016-02" db="EMBL/GenBank/DDBJ databases">
        <title>Draft genome of pathogenic Streptomyces sp. in Japan.</title>
        <authorList>
            <person name="Tomihama T."/>
            <person name="Ikenaga M."/>
            <person name="Sakai M."/>
            <person name="Okubo T."/>
            <person name="Ikeda S."/>
        </authorList>
    </citation>
    <scope>NUCLEOTIDE SEQUENCE [LARGE SCALE GENOMIC DNA]</scope>
    <source>
        <strain evidence="3">S58</strain>
    </source>
</reference>
<dbReference type="AlphaFoldDB" id="A0A100JTD7"/>
<accession>A0A100JTD7</accession>
<evidence type="ECO:0000313" key="2">
    <source>
        <dbReference type="EMBL" id="GAQ65314.1"/>
    </source>
</evidence>
<protein>
    <submittedName>
        <fullName evidence="2">Rhodopirellula transposase</fullName>
    </submittedName>
</protein>
<dbReference type="Pfam" id="PF07592">
    <property type="entry name" value="DDE_Tnp_ISAZ013"/>
    <property type="match status" value="1"/>
</dbReference>